<feature type="compositionally biased region" description="Polar residues" evidence="1">
    <location>
        <begin position="21"/>
        <end position="31"/>
    </location>
</feature>
<sequence length="46" mass="4644">MAAAKPSPTDTWDATLPGPPSRNNFGSSDLSASAWRPGPLLGPGPP</sequence>
<proteinExistence type="predicted"/>
<dbReference type="Gramene" id="CDY63490">
    <property type="protein sequence ID" value="CDY63490"/>
    <property type="gene ID" value="GSBRNA2T00039335001"/>
</dbReference>
<dbReference type="STRING" id="3708.A0A078JC36"/>
<dbReference type="PaxDb" id="3708-A0A078JC36"/>
<evidence type="ECO:0000256" key="1">
    <source>
        <dbReference type="SAM" id="MobiDB-lite"/>
    </source>
</evidence>
<evidence type="ECO:0000313" key="3">
    <source>
        <dbReference type="Proteomes" id="UP000028999"/>
    </source>
</evidence>
<reference evidence="2 3" key="1">
    <citation type="journal article" date="2014" name="Science">
        <title>Plant genetics. Early allopolyploid evolution in the post-Neolithic Brassica napus oilseed genome.</title>
        <authorList>
            <person name="Chalhoub B."/>
            <person name="Denoeud F."/>
            <person name="Liu S."/>
            <person name="Parkin I.A."/>
            <person name="Tang H."/>
            <person name="Wang X."/>
            <person name="Chiquet J."/>
            <person name="Belcram H."/>
            <person name="Tong C."/>
            <person name="Samans B."/>
            <person name="Correa M."/>
            <person name="Da Silva C."/>
            <person name="Just J."/>
            <person name="Falentin C."/>
            <person name="Koh C.S."/>
            <person name="Le Clainche I."/>
            <person name="Bernard M."/>
            <person name="Bento P."/>
            <person name="Noel B."/>
            <person name="Labadie K."/>
            <person name="Alberti A."/>
            <person name="Charles M."/>
            <person name="Arnaud D."/>
            <person name="Guo H."/>
            <person name="Daviaud C."/>
            <person name="Alamery S."/>
            <person name="Jabbari K."/>
            <person name="Zhao M."/>
            <person name="Edger P.P."/>
            <person name="Chelaifa H."/>
            <person name="Tack D."/>
            <person name="Lassalle G."/>
            <person name="Mestiri I."/>
            <person name="Schnel N."/>
            <person name="Le Paslier M.C."/>
            <person name="Fan G."/>
            <person name="Renault V."/>
            <person name="Bayer P.E."/>
            <person name="Golicz A.A."/>
            <person name="Manoli S."/>
            <person name="Lee T.H."/>
            <person name="Thi V.H."/>
            <person name="Chalabi S."/>
            <person name="Hu Q."/>
            <person name="Fan C."/>
            <person name="Tollenaere R."/>
            <person name="Lu Y."/>
            <person name="Battail C."/>
            <person name="Shen J."/>
            <person name="Sidebottom C.H."/>
            <person name="Wang X."/>
            <person name="Canaguier A."/>
            <person name="Chauveau A."/>
            <person name="Berard A."/>
            <person name="Deniot G."/>
            <person name="Guan M."/>
            <person name="Liu Z."/>
            <person name="Sun F."/>
            <person name="Lim Y.P."/>
            <person name="Lyons E."/>
            <person name="Town C.D."/>
            <person name="Bancroft I."/>
            <person name="Wang X."/>
            <person name="Meng J."/>
            <person name="Ma J."/>
            <person name="Pires J.C."/>
            <person name="King G.J."/>
            <person name="Brunel D."/>
            <person name="Delourme R."/>
            <person name="Renard M."/>
            <person name="Aury J.M."/>
            <person name="Adams K.L."/>
            <person name="Batley J."/>
            <person name="Snowdon R.J."/>
            <person name="Tost J."/>
            <person name="Edwards D."/>
            <person name="Zhou Y."/>
            <person name="Hua W."/>
            <person name="Sharpe A.G."/>
            <person name="Paterson A.H."/>
            <person name="Guan C."/>
            <person name="Wincker P."/>
        </authorList>
    </citation>
    <scope>NUCLEOTIDE SEQUENCE [LARGE SCALE GENOMIC DNA]</scope>
    <source>
        <strain evidence="3">cv. Darmor-bzh</strain>
    </source>
</reference>
<dbReference type="AlphaFoldDB" id="A0A078JC36"/>
<accession>A0A078JC36</accession>
<dbReference type="EMBL" id="LK034306">
    <property type="protein sequence ID" value="CDY63490.1"/>
    <property type="molecule type" value="Genomic_DNA"/>
</dbReference>
<evidence type="ECO:0000313" key="2">
    <source>
        <dbReference type="EMBL" id="CDY63490.1"/>
    </source>
</evidence>
<protein>
    <submittedName>
        <fullName evidence="2">BnaAnng18950D protein</fullName>
    </submittedName>
</protein>
<feature type="region of interest" description="Disordered" evidence="1">
    <location>
        <begin position="1"/>
        <end position="46"/>
    </location>
</feature>
<name>A0A078JC36_BRANA</name>
<keyword evidence="3" id="KW-1185">Reference proteome</keyword>
<organism evidence="2 3">
    <name type="scientific">Brassica napus</name>
    <name type="common">Rape</name>
    <dbReference type="NCBI Taxonomy" id="3708"/>
    <lineage>
        <taxon>Eukaryota</taxon>
        <taxon>Viridiplantae</taxon>
        <taxon>Streptophyta</taxon>
        <taxon>Embryophyta</taxon>
        <taxon>Tracheophyta</taxon>
        <taxon>Spermatophyta</taxon>
        <taxon>Magnoliopsida</taxon>
        <taxon>eudicotyledons</taxon>
        <taxon>Gunneridae</taxon>
        <taxon>Pentapetalae</taxon>
        <taxon>rosids</taxon>
        <taxon>malvids</taxon>
        <taxon>Brassicales</taxon>
        <taxon>Brassicaceae</taxon>
        <taxon>Brassiceae</taxon>
        <taxon>Brassica</taxon>
    </lineage>
</organism>
<gene>
    <name evidence="2" type="primary">BnaAnng18950D</name>
    <name evidence="2" type="ORF">GSBRNA2T00039335001</name>
</gene>
<dbReference type="Proteomes" id="UP000028999">
    <property type="component" value="Unassembled WGS sequence"/>
</dbReference>